<keyword evidence="2" id="KW-1185">Reference proteome</keyword>
<proteinExistence type="predicted"/>
<organism evidence="1 2">
    <name type="scientific">Lagenidium giganteum</name>
    <dbReference type="NCBI Taxonomy" id="4803"/>
    <lineage>
        <taxon>Eukaryota</taxon>
        <taxon>Sar</taxon>
        <taxon>Stramenopiles</taxon>
        <taxon>Oomycota</taxon>
        <taxon>Peronosporomycetes</taxon>
        <taxon>Pythiales</taxon>
        <taxon>Pythiaceae</taxon>
    </lineage>
</organism>
<evidence type="ECO:0000313" key="1">
    <source>
        <dbReference type="EMBL" id="DBA04719.1"/>
    </source>
</evidence>
<feature type="non-terminal residue" evidence="1">
    <location>
        <position position="133"/>
    </location>
</feature>
<reference evidence="1" key="2">
    <citation type="journal article" date="2023" name="Microbiol Resour">
        <title>Decontamination and Annotation of the Draft Genome Sequence of the Oomycete Lagenidium giganteum ARSEF 373.</title>
        <authorList>
            <person name="Morgan W.R."/>
            <person name="Tartar A."/>
        </authorList>
    </citation>
    <scope>NUCLEOTIDE SEQUENCE</scope>
    <source>
        <strain evidence="1">ARSEF 373</strain>
    </source>
</reference>
<dbReference type="Proteomes" id="UP001146120">
    <property type="component" value="Unassembled WGS sequence"/>
</dbReference>
<gene>
    <name evidence="1" type="ORF">N0F65_012302</name>
</gene>
<protein>
    <submittedName>
        <fullName evidence="1">Uncharacterized protein</fullName>
    </submittedName>
</protein>
<name>A0AAV2ZG38_9STRA</name>
<sequence length="133" mass="15088">MPSVVYYIGITKRVEGTLNTWSTQSKQKTITMCSTLHATYASCRIHMDAAKYHKRKPPTQTRARMTCYAGGRTKAHLYELVKKNKEHSVYATQIIAEGVGHETLYTPPYHPELQIELMKHPIAQGPPVSMEDL</sequence>
<dbReference type="EMBL" id="DAKRPA010000006">
    <property type="protein sequence ID" value="DBA04719.1"/>
    <property type="molecule type" value="Genomic_DNA"/>
</dbReference>
<reference evidence="1" key="1">
    <citation type="submission" date="2022-11" db="EMBL/GenBank/DDBJ databases">
        <authorList>
            <person name="Morgan W.R."/>
            <person name="Tartar A."/>
        </authorList>
    </citation>
    <scope>NUCLEOTIDE SEQUENCE</scope>
    <source>
        <strain evidence="1">ARSEF 373</strain>
    </source>
</reference>
<dbReference type="AlphaFoldDB" id="A0AAV2ZG38"/>
<evidence type="ECO:0000313" key="2">
    <source>
        <dbReference type="Proteomes" id="UP001146120"/>
    </source>
</evidence>
<accession>A0AAV2ZG38</accession>
<comment type="caution">
    <text evidence="1">The sequence shown here is derived from an EMBL/GenBank/DDBJ whole genome shotgun (WGS) entry which is preliminary data.</text>
</comment>